<organism evidence="17 18">
    <name type="scientific">Cadophora malorum</name>
    <dbReference type="NCBI Taxonomy" id="108018"/>
    <lineage>
        <taxon>Eukaryota</taxon>
        <taxon>Fungi</taxon>
        <taxon>Dikarya</taxon>
        <taxon>Ascomycota</taxon>
        <taxon>Pezizomycotina</taxon>
        <taxon>Leotiomycetes</taxon>
        <taxon>Helotiales</taxon>
        <taxon>Ploettnerulaceae</taxon>
        <taxon>Cadophora</taxon>
    </lineage>
</organism>
<keyword evidence="6" id="KW-0999">Mitochondrion inner membrane</keyword>
<dbReference type="Gene3D" id="2.60.15.10">
    <property type="entry name" value="F0F1 ATP synthase delta/epsilon subunit, N-terminal"/>
    <property type="match status" value="1"/>
</dbReference>
<keyword evidence="10" id="KW-0472">Membrane</keyword>
<evidence type="ECO:0000313" key="18">
    <source>
        <dbReference type="Proteomes" id="UP000664132"/>
    </source>
</evidence>
<feature type="compositionally biased region" description="Basic and acidic residues" evidence="14">
    <location>
        <begin position="550"/>
        <end position="570"/>
    </location>
</feature>
<dbReference type="AlphaFoldDB" id="A0A8H7T9P5"/>
<keyword evidence="5" id="KW-0375">Hydrogen ion transport</keyword>
<evidence type="ECO:0000256" key="9">
    <source>
        <dbReference type="ARBA" id="ARBA00023128"/>
    </source>
</evidence>
<feature type="compositionally biased region" description="Polar residues" evidence="14">
    <location>
        <begin position="439"/>
        <end position="451"/>
    </location>
</feature>
<dbReference type="EMBL" id="JAFJYH010000236">
    <property type="protein sequence ID" value="KAG4415082.1"/>
    <property type="molecule type" value="Genomic_DNA"/>
</dbReference>
<dbReference type="InterPro" id="IPR048938">
    <property type="entry name" value="ATPD_C_fung"/>
</dbReference>
<evidence type="ECO:0000256" key="12">
    <source>
        <dbReference type="ARBA" id="ARBA00023310"/>
    </source>
</evidence>
<dbReference type="InterPro" id="IPR020546">
    <property type="entry name" value="ATP_synth_F1_dsu/esu_N"/>
</dbReference>
<evidence type="ECO:0000256" key="1">
    <source>
        <dbReference type="ARBA" id="ARBA00004273"/>
    </source>
</evidence>
<proteinExistence type="inferred from homology"/>
<dbReference type="OrthoDB" id="270171at2759"/>
<evidence type="ECO:0000259" key="16">
    <source>
        <dbReference type="Pfam" id="PF21334"/>
    </source>
</evidence>
<dbReference type="Proteomes" id="UP000664132">
    <property type="component" value="Unassembled WGS sequence"/>
</dbReference>
<accession>A0A8H7T9P5</accession>
<dbReference type="InterPro" id="IPR036771">
    <property type="entry name" value="ATPsynth_dsu/esu_N"/>
</dbReference>
<feature type="compositionally biased region" description="Polar residues" evidence="14">
    <location>
        <begin position="505"/>
        <end position="526"/>
    </location>
</feature>
<keyword evidence="9" id="KW-0496">Mitochondrion</keyword>
<dbReference type="GO" id="GO:0046933">
    <property type="term" value="F:proton-transporting ATP synthase activity, rotational mechanism"/>
    <property type="evidence" value="ECO:0007669"/>
    <property type="project" value="InterPro"/>
</dbReference>
<evidence type="ECO:0000259" key="15">
    <source>
        <dbReference type="Pfam" id="PF02823"/>
    </source>
</evidence>
<feature type="region of interest" description="Disordered" evidence="14">
    <location>
        <begin position="313"/>
        <end position="349"/>
    </location>
</feature>
<comment type="similarity">
    <text evidence="2">Belongs to the ATPase epsilon chain family.</text>
</comment>
<evidence type="ECO:0000256" key="5">
    <source>
        <dbReference type="ARBA" id="ARBA00022781"/>
    </source>
</evidence>
<feature type="region of interest" description="Disordered" evidence="14">
    <location>
        <begin position="439"/>
        <end position="472"/>
    </location>
</feature>
<dbReference type="InterPro" id="IPR001469">
    <property type="entry name" value="ATP_synth_F1_dsu/esu"/>
</dbReference>
<keyword evidence="18" id="KW-1185">Reference proteome</keyword>
<dbReference type="PANTHER" id="PTHR13822:SF7">
    <property type="entry name" value="ATP SYNTHASE SUBUNIT DELTA, MITOCHONDRIAL"/>
    <property type="match status" value="1"/>
</dbReference>
<evidence type="ECO:0000256" key="11">
    <source>
        <dbReference type="ARBA" id="ARBA00023196"/>
    </source>
</evidence>
<gene>
    <name evidence="17" type="ORF">IFR04_011761</name>
</gene>
<dbReference type="HAMAP" id="MF_00530">
    <property type="entry name" value="ATP_synth_epsil_bac"/>
    <property type="match status" value="1"/>
</dbReference>
<sequence length="849" mass="94667">MNSLKIARVALRARPAAIKAPLLRRGYAEAVSDKIKLSLVLPHQVRSTYDTDNGKGIPGRFGSRADGLAALRTESIYKSQGVVQVNIPAESGEMGILANHVPSIEQLKPGLVEVIEESGSSKQFFLSGGFATVQPNSELSINAVEGFPLEDFNIENVRSQISEAQKIAGGSGSEQDIAEAKIELEVLESLQAALNGFVHHCFLNAYHGTVPLNVFSDVVIESRSFPGLAAIQFSSSDVFVLAEDLMMAAKYPRHTIPVGSISYQYDGESPVPFSTVRIRERSRDVIPRGAVASRVKLLQGFTELQPARYVSPPRRIREDSRSGFGRRVSRRFGNPAIQSAQPDEEPRVESRHSFLGLNPVRTNHEEEHALTDQTVHYSRSPGINGQIDQEDARRQYDAASPWGVLPRTISIPSVSRRGFSTGPDAMKENDSSRNHRLVMTQSSSIPSTTKKNSTRMHHHKIHPHRPKFIDSEASIATTSTIRRQNVRDLFDDYGIQRPAGLASREVSQNVDEPTCVSKESNPTSQHHPQEHPSFGASAETMGGAWFRTPSPHEHGHVHERRNSCPPSRKDSLRMANCEIEMTGAISPRTQIKTTPPESEKVAQENFTNLKQKRHSSVQDLREQLLSNREDPQKIQKDSSEQINLPAHSGVAELAQRVEQKANKDLNDHYHATRTPSIWSKGSTGSKKKNWKLKLVDWNPEGRRKAGEEHRLSDEEIVSETETKKESYKALPSVSTATNSWMDFGQSGESEKKDKGKAKENVFKRVKESGMEHNFSVNEVVMEDSLMEHEHDCVWKKMFEEVSTKNMVRNENEKRDLGILGITVLVHLARREDLVAKVESWTGGEFIAEA</sequence>
<protein>
    <recommendedName>
        <fullName evidence="3">ATP synthase subunit delta, mitochondrial</fullName>
    </recommendedName>
    <alternativeName>
        <fullName evidence="13">F-ATPase delta subunit</fullName>
    </alternativeName>
</protein>
<evidence type="ECO:0000256" key="4">
    <source>
        <dbReference type="ARBA" id="ARBA00022448"/>
    </source>
</evidence>
<keyword evidence="4" id="KW-0813">Transport</keyword>
<dbReference type="GO" id="GO:0005743">
    <property type="term" value="C:mitochondrial inner membrane"/>
    <property type="evidence" value="ECO:0007669"/>
    <property type="project" value="UniProtKB-SubCell"/>
</dbReference>
<evidence type="ECO:0000256" key="6">
    <source>
        <dbReference type="ARBA" id="ARBA00022792"/>
    </source>
</evidence>
<dbReference type="SUPFAM" id="SSF51344">
    <property type="entry name" value="Epsilon subunit of F1F0-ATP synthase N-terminal domain"/>
    <property type="match status" value="1"/>
</dbReference>
<feature type="region of interest" description="Disordered" evidence="14">
    <location>
        <begin position="500"/>
        <end position="570"/>
    </location>
</feature>
<feature type="domain" description="ATP synthase F1 complex delta/epsilon subunit N-terminal" evidence="15">
    <location>
        <begin position="75"/>
        <end position="137"/>
    </location>
</feature>
<dbReference type="Pfam" id="PF02823">
    <property type="entry name" value="ATP-synt_DE_N"/>
    <property type="match status" value="1"/>
</dbReference>
<keyword evidence="11" id="KW-0139">CF(1)</keyword>
<dbReference type="CDD" id="cd12152">
    <property type="entry name" value="F1-ATPase_delta"/>
    <property type="match status" value="1"/>
</dbReference>
<comment type="subcellular location">
    <subcellularLocation>
        <location evidence="1">Mitochondrion inner membrane</location>
    </subcellularLocation>
</comment>
<dbReference type="Pfam" id="PF21334">
    <property type="entry name" value="ATPD_C_fung"/>
    <property type="match status" value="1"/>
</dbReference>
<feature type="domain" description="F1F0-ATP synthase subunit delta C-terminal" evidence="16">
    <location>
        <begin position="152"/>
        <end position="192"/>
    </location>
</feature>
<dbReference type="PANTHER" id="PTHR13822">
    <property type="entry name" value="ATP SYNTHASE DELTA/EPSILON CHAIN"/>
    <property type="match status" value="1"/>
</dbReference>
<evidence type="ECO:0000313" key="17">
    <source>
        <dbReference type="EMBL" id="KAG4415082.1"/>
    </source>
</evidence>
<evidence type="ECO:0000256" key="7">
    <source>
        <dbReference type="ARBA" id="ARBA00022946"/>
    </source>
</evidence>
<evidence type="ECO:0000256" key="14">
    <source>
        <dbReference type="SAM" id="MobiDB-lite"/>
    </source>
</evidence>
<evidence type="ECO:0000256" key="3">
    <source>
        <dbReference type="ARBA" id="ARBA00016960"/>
    </source>
</evidence>
<keyword evidence="7" id="KW-0809">Transit peptide</keyword>
<comment type="caution">
    <text evidence="17">The sequence shown here is derived from an EMBL/GenBank/DDBJ whole genome shotgun (WGS) entry which is preliminary data.</text>
</comment>
<keyword evidence="12" id="KW-0066">ATP synthesis</keyword>
<keyword evidence="8" id="KW-0406">Ion transport</keyword>
<feature type="compositionally biased region" description="Basic residues" evidence="14">
    <location>
        <begin position="452"/>
        <end position="466"/>
    </location>
</feature>
<dbReference type="GO" id="GO:0045259">
    <property type="term" value="C:proton-transporting ATP synthase complex"/>
    <property type="evidence" value="ECO:0007669"/>
    <property type="project" value="UniProtKB-KW"/>
</dbReference>
<evidence type="ECO:0000256" key="8">
    <source>
        <dbReference type="ARBA" id="ARBA00023065"/>
    </source>
</evidence>
<dbReference type="FunFam" id="2.60.15.10:FF:000003">
    <property type="entry name" value="ATP synthase subunit delta, mitochondrial"/>
    <property type="match status" value="1"/>
</dbReference>
<dbReference type="Gene3D" id="6.10.140.880">
    <property type="match status" value="1"/>
</dbReference>
<name>A0A8H7T9P5_9HELO</name>
<evidence type="ECO:0000256" key="13">
    <source>
        <dbReference type="ARBA" id="ARBA00031669"/>
    </source>
</evidence>
<evidence type="ECO:0000256" key="2">
    <source>
        <dbReference type="ARBA" id="ARBA00005712"/>
    </source>
</evidence>
<reference evidence="17" key="1">
    <citation type="submission" date="2021-02" db="EMBL/GenBank/DDBJ databases">
        <title>Genome sequence Cadophora malorum strain M34.</title>
        <authorList>
            <person name="Stefanovic E."/>
            <person name="Vu D."/>
            <person name="Scully C."/>
            <person name="Dijksterhuis J."/>
            <person name="Roader J."/>
            <person name="Houbraken J."/>
        </authorList>
    </citation>
    <scope>NUCLEOTIDE SEQUENCE</scope>
    <source>
        <strain evidence="17">M34</strain>
    </source>
</reference>
<evidence type="ECO:0000256" key="10">
    <source>
        <dbReference type="ARBA" id="ARBA00023136"/>
    </source>
</evidence>